<dbReference type="SMART" id="SM00241">
    <property type="entry name" value="ZP"/>
    <property type="match status" value="1"/>
</dbReference>
<dbReference type="Pfam" id="PF00024">
    <property type="entry name" value="PAN_1"/>
    <property type="match status" value="3"/>
</dbReference>
<dbReference type="PROSITE" id="PS50948">
    <property type="entry name" value="PAN"/>
    <property type="match status" value="3"/>
</dbReference>
<protein>
    <submittedName>
        <fullName evidence="4">Uncharacterized protein</fullName>
    </submittedName>
</protein>
<keyword evidence="1" id="KW-0812">Transmembrane</keyword>
<sequence length="684" mass="77305">MYSSSQLTALNCRTGKQSFEIITGYAYTASSDLLTMIPGALQFTECLSHCIQNESCAAVNFETGLCVLLRSSEIQRGDSVKQSQYPVFTIYAKKICIPHKKRTKIANFLAVKHIFLLTIRFIEKGYASDKCNQAWTHEKVIGYKLNSKPSKKTFVLSVEKCIEVCFKEDEFKCRSVNYNRFSRECDLMSVDRQSVEGDIPTLVDTNVDYVEINCEEESSKRSCEFKKLNGVILKTVDAVYPDIKDVNECRHKCLESAFRCNSFDLGDGNFNICRVSHLSRRLTTHIQAPYLEVPKSVTYEVDSCYNVSLLCGAKEMSVKVKMSKPFSGRIYAVSKPNSCFNNIKNKQNFEINIPYNDVNCGLVEQEKGLFSNGIVIQRHKLIVTRDDIGISVNCHYDLSSKKITHKIFMKEMGDNYNDHIEDQNRPPIQEATVTPLTVNMRVTDRNGQDIRSAEVGDQLSLRFEIPDANSPYEIFVREIIADDGVDNAEYMLIDRNGCPTDVTIMGPIIRVKTEPKTMEAQFEAFKFPTSGIVQFRALVVPCLPSCEPVQCSTETHDGFTKNIPSLGRRKRSLESSLNDTEEVVVIQTIEITDKFPFNDNLKSNDLATTDEQTCLNVTNIVALFVMFVVLQTVIIVCWGYLRLKKGQLIEKRLAKFDLAAVIPVAKSDASDCVQSIYSRDSLQI</sequence>
<comment type="caution">
    <text evidence="4">The sequence shown here is derived from an EMBL/GenBank/DDBJ whole genome shotgun (WGS) entry which is preliminary data.</text>
</comment>
<keyword evidence="1" id="KW-1133">Transmembrane helix</keyword>
<dbReference type="SMART" id="SM00473">
    <property type="entry name" value="PAN_AP"/>
    <property type="match status" value="3"/>
</dbReference>
<evidence type="ECO:0000259" key="2">
    <source>
        <dbReference type="PROSITE" id="PS50948"/>
    </source>
</evidence>
<dbReference type="PROSITE" id="PS51034">
    <property type="entry name" value="ZP_2"/>
    <property type="match status" value="1"/>
</dbReference>
<dbReference type="VEuPathDB" id="VectorBase:LDEU004996"/>
<dbReference type="InterPro" id="IPR001507">
    <property type="entry name" value="ZP_dom"/>
</dbReference>
<dbReference type="PANTHER" id="PTHR47327:SF2">
    <property type="entry name" value="FI18240P1-RELATED"/>
    <property type="match status" value="1"/>
</dbReference>
<dbReference type="Gene3D" id="3.50.4.10">
    <property type="entry name" value="Hepatocyte Growth Factor"/>
    <property type="match status" value="1"/>
</dbReference>
<dbReference type="Proteomes" id="UP000288716">
    <property type="component" value="Unassembled WGS sequence"/>
</dbReference>
<evidence type="ECO:0000256" key="1">
    <source>
        <dbReference type="SAM" id="Phobius"/>
    </source>
</evidence>
<dbReference type="InterPro" id="IPR056953">
    <property type="entry name" value="CUT_N"/>
</dbReference>
<dbReference type="InterPro" id="IPR003609">
    <property type="entry name" value="Pan_app"/>
</dbReference>
<keyword evidence="1" id="KW-0472">Membrane</keyword>
<reference evidence="4 5" key="1">
    <citation type="journal article" date="2018" name="Gigascience">
        <title>Genomes of trombidid mites reveal novel predicted allergens and laterally-transferred genes associated with secondary metabolism.</title>
        <authorList>
            <person name="Dong X."/>
            <person name="Chaisiri K."/>
            <person name="Xia D."/>
            <person name="Armstrong S.D."/>
            <person name="Fang Y."/>
            <person name="Donnelly M.J."/>
            <person name="Kadowaki T."/>
            <person name="McGarry J.W."/>
            <person name="Darby A.C."/>
            <person name="Makepeace B.L."/>
        </authorList>
    </citation>
    <scope>NUCLEOTIDE SEQUENCE [LARGE SCALE GENOMIC DNA]</scope>
    <source>
        <strain evidence="4">UoL-UT</strain>
    </source>
</reference>
<keyword evidence="5" id="KW-1185">Reference proteome</keyword>
<feature type="domain" description="Apple" evidence="2">
    <location>
        <begin position="12"/>
        <end position="96"/>
    </location>
</feature>
<dbReference type="AlphaFoldDB" id="A0A443SHP2"/>
<feature type="domain" description="Apple" evidence="2">
    <location>
        <begin position="131"/>
        <end position="214"/>
    </location>
</feature>
<dbReference type="Pfam" id="PF25057">
    <property type="entry name" value="CUT_N"/>
    <property type="match status" value="1"/>
</dbReference>
<dbReference type="EMBL" id="NCKV01002288">
    <property type="protein sequence ID" value="RWS27044.1"/>
    <property type="molecule type" value="Genomic_DNA"/>
</dbReference>
<proteinExistence type="predicted"/>
<dbReference type="SUPFAM" id="SSF57414">
    <property type="entry name" value="Hairpin loop containing domain-like"/>
    <property type="match status" value="2"/>
</dbReference>
<evidence type="ECO:0000259" key="3">
    <source>
        <dbReference type="PROSITE" id="PS51034"/>
    </source>
</evidence>
<accession>A0A443SHP2</accession>
<feature type="domain" description="ZP" evidence="3">
    <location>
        <begin position="310"/>
        <end position="558"/>
    </location>
</feature>
<dbReference type="PANTHER" id="PTHR47327">
    <property type="entry name" value="FI18240P1-RELATED"/>
    <property type="match status" value="1"/>
</dbReference>
<dbReference type="OrthoDB" id="5867217at2759"/>
<name>A0A443SHP2_9ACAR</name>
<dbReference type="InterPro" id="IPR052774">
    <property type="entry name" value="Celegans_DevNeuronal_Protein"/>
</dbReference>
<dbReference type="GO" id="GO:0009653">
    <property type="term" value="P:anatomical structure morphogenesis"/>
    <property type="evidence" value="ECO:0007669"/>
    <property type="project" value="TreeGrafter"/>
</dbReference>
<organism evidence="4 5">
    <name type="scientific">Leptotrombidium deliense</name>
    <dbReference type="NCBI Taxonomy" id="299467"/>
    <lineage>
        <taxon>Eukaryota</taxon>
        <taxon>Metazoa</taxon>
        <taxon>Ecdysozoa</taxon>
        <taxon>Arthropoda</taxon>
        <taxon>Chelicerata</taxon>
        <taxon>Arachnida</taxon>
        <taxon>Acari</taxon>
        <taxon>Acariformes</taxon>
        <taxon>Trombidiformes</taxon>
        <taxon>Prostigmata</taxon>
        <taxon>Anystina</taxon>
        <taxon>Parasitengona</taxon>
        <taxon>Trombiculoidea</taxon>
        <taxon>Trombiculidae</taxon>
        <taxon>Leptotrombidium</taxon>
    </lineage>
</organism>
<dbReference type="CDD" id="cd01099">
    <property type="entry name" value="PAN_AP_HGF"/>
    <property type="match status" value="1"/>
</dbReference>
<gene>
    <name evidence="4" type="ORF">B4U80_03602</name>
</gene>
<feature type="domain" description="Apple" evidence="2">
    <location>
        <begin position="223"/>
        <end position="304"/>
    </location>
</feature>
<feature type="transmembrane region" description="Helical" evidence="1">
    <location>
        <begin position="620"/>
        <end position="641"/>
    </location>
</feature>
<evidence type="ECO:0000313" key="4">
    <source>
        <dbReference type="EMBL" id="RWS27044.1"/>
    </source>
</evidence>
<dbReference type="STRING" id="299467.A0A443SHP2"/>
<evidence type="ECO:0000313" key="5">
    <source>
        <dbReference type="Proteomes" id="UP000288716"/>
    </source>
</evidence>